<proteinExistence type="inferred from homology"/>
<dbReference type="PANTHER" id="PTHR48043:SF145">
    <property type="entry name" value="FI06409P-RELATED"/>
    <property type="match status" value="1"/>
</dbReference>
<evidence type="ECO:0000313" key="5">
    <source>
        <dbReference type="Proteomes" id="UP000193498"/>
    </source>
</evidence>
<dbReference type="InterPro" id="IPR002213">
    <property type="entry name" value="UDP_glucos_trans"/>
</dbReference>
<dbReference type="GO" id="GO:0008194">
    <property type="term" value="F:UDP-glycosyltransferase activity"/>
    <property type="evidence" value="ECO:0007669"/>
    <property type="project" value="InterPro"/>
</dbReference>
<gene>
    <name evidence="4" type="ORF">K493DRAFT_209962</name>
</gene>
<dbReference type="InParanoid" id="A0A1Y1YT81"/>
<dbReference type="Pfam" id="PF00201">
    <property type="entry name" value="UDPGT"/>
    <property type="match status" value="1"/>
</dbReference>
<dbReference type="EMBL" id="MCFE01000072">
    <property type="protein sequence ID" value="ORY01240.1"/>
    <property type="molecule type" value="Genomic_DNA"/>
</dbReference>
<dbReference type="SUPFAM" id="SSF53756">
    <property type="entry name" value="UDP-Glycosyltransferase/glycogen phosphorylase"/>
    <property type="match status" value="1"/>
</dbReference>
<keyword evidence="1 3" id="KW-0328">Glycosyltransferase</keyword>
<dbReference type="InterPro" id="IPR050271">
    <property type="entry name" value="UDP-glycosyltransferase"/>
</dbReference>
<dbReference type="STRING" id="1314790.A0A1Y1YT81"/>
<dbReference type="AlphaFoldDB" id="A0A1Y1YT81"/>
<evidence type="ECO:0000313" key="4">
    <source>
        <dbReference type="EMBL" id="ORY01240.1"/>
    </source>
</evidence>
<keyword evidence="5" id="KW-1185">Reference proteome</keyword>
<reference evidence="4 5" key="1">
    <citation type="submission" date="2016-07" db="EMBL/GenBank/DDBJ databases">
        <title>Pervasive Adenine N6-methylation of Active Genes in Fungi.</title>
        <authorList>
            <consortium name="DOE Joint Genome Institute"/>
            <person name="Mondo S.J."/>
            <person name="Dannebaum R.O."/>
            <person name="Kuo R.C."/>
            <person name="Labutti K."/>
            <person name="Haridas S."/>
            <person name="Kuo A."/>
            <person name="Salamov A."/>
            <person name="Ahrendt S.R."/>
            <person name="Lipzen A."/>
            <person name="Sullivan W."/>
            <person name="Andreopoulos W.B."/>
            <person name="Clum A."/>
            <person name="Lindquist E."/>
            <person name="Daum C."/>
            <person name="Ramamoorthy G.K."/>
            <person name="Gryganskyi A."/>
            <person name="Culley D."/>
            <person name="Magnuson J.K."/>
            <person name="James T.Y."/>
            <person name="O'Malley M.A."/>
            <person name="Stajich J.E."/>
            <person name="Spatafora J.W."/>
            <person name="Visel A."/>
            <person name="Grigoriev I.V."/>
        </authorList>
    </citation>
    <scope>NUCLEOTIDE SEQUENCE [LARGE SCALE GENOMIC DNA]</scope>
    <source>
        <strain evidence="4 5">CBS 931.73</strain>
    </source>
</reference>
<organism evidence="4 5">
    <name type="scientific">Basidiobolus meristosporus CBS 931.73</name>
    <dbReference type="NCBI Taxonomy" id="1314790"/>
    <lineage>
        <taxon>Eukaryota</taxon>
        <taxon>Fungi</taxon>
        <taxon>Fungi incertae sedis</taxon>
        <taxon>Zoopagomycota</taxon>
        <taxon>Entomophthoromycotina</taxon>
        <taxon>Basidiobolomycetes</taxon>
        <taxon>Basidiobolales</taxon>
        <taxon>Basidiobolaceae</taxon>
        <taxon>Basidiobolus</taxon>
    </lineage>
</organism>
<comment type="similarity">
    <text evidence="3">Belongs to the UDP-glycosyltransferase family.</text>
</comment>
<dbReference type="PANTHER" id="PTHR48043">
    <property type="entry name" value="EG:EG0003.4 PROTEIN-RELATED"/>
    <property type="match status" value="1"/>
</dbReference>
<evidence type="ECO:0000256" key="2">
    <source>
        <dbReference type="ARBA" id="ARBA00022679"/>
    </source>
</evidence>
<dbReference type="Proteomes" id="UP000193498">
    <property type="component" value="Unassembled WGS sequence"/>
</dbReference>
<feature type="non-terminal residue" evidence="4">
    <location>
        <position position="1"/>
    </location>
</feature>
<dbReference type="PROSITE" id="PS00375">
    <property type="entry name" value="UDPGT"/>
    <property type="match status" value="1"/>
</dbReference>
<keyword evidence="2 3" id="KW-0808">Transferase</keyword>
<accession>A0A1Y1YT81</accession>
<dbReference type="OrthoDB" id="5835829at2759"/>
<evidence type="ECO:0000256" key="1">
    <source>
        <dbReference type="ARBA" id="ARBA00022676"/>
    </source>
</evidence>
<dbReference type="InterPro" id="IPR035595">
    <property type="entry name" value="UDP_glycos_trans_CS"/>
</dbReference>
<name>A0A1Y1YT81_9FUNG</name>
<evidence type="ECO:0000256" key="3">
    <source>
        <dbReference type="RuleBase" id="RU003718"/>
    </source>
</evidence>
<dbReference type="Gene3D" id="3.40.50.2000">
    <property type="entry name" value="Glycogen Phosphorylase B"/>
    <property type="match status" value="1"/>
</dbReference>
<protein>
    <submittedName>
        <fullName evidence="4">UDP-Glycosyltransferase/glycogen phosphorylase</fullName>
    </submittedName>
</protein>
<comment type="caution">
    <text evidence="4">The sequence shown here is derived from an EMBL/GenBank/DDBJ whole genome shotgun (WGS) entry which is preliminary data.</text>
</comment>
<sequence length="305" mass="34365">VIFVNSFFGIDKPKTLPPNVHLVGPLLSPEYPSLTPDLENFLNTHQRVVYIAFGTHMQLQQATITKILTGVVHLLHDNVIDGVIWPVASSDTEEFPSEIIVNNVTIATESILKNQHEDFRILGFAPQFSILSHPHTMLFVSHAGLDSSNEALLTGKRILNIPSFGDHFYNAANLQSSGVSIPMEITTFTITEMVEKVKLLLEDKDGQFASNVRRMQILAQINSKRIQYAADVAEQMLYAGKTEDPMKSIYQSPESRWPFWKRYDCDIYLIITSFCASLFYALFKSVQWLANTINLSAQSTKVKIL</sequence>